<comment type="caution">
    <text evidence="3">The sequence shown here is derived from an EMBL/GenBank/DDBJ whole genome shotgun (WGS) entry which is preliminary data.</text>
</comment>
<gene>
    <name evidence="3" type="ORF">BSZ40_10520</name>
</gene>
<accession>A0A1Q5PTF8</accession>
<evidence type="ECO:0000313" key="4">
    <source>
        <dbReference type="Proteomes" id="UP000185612"/>
    </source>
</evidence>
<protein>
    <recommendedName>
        <fullName evidence="5">Septum formation-related domain-containing protein</fullName>
    </recommendedName>
</protein>
<feature type="signal peptide" evidence="2">
    <location>
        <begin position="1"/>
        <end position="19"/>
    </location>
</feature>
<evidence type="ECO:0000256" key="1">
    <source>
        <dbReference type="SAM" id="MobiDB-lite"/>
    </source>
</evidence>
<reference evidence="4" key="1">
    <citation type="submission" date="2016-12" db="EMBL/GenBank/DDBJ databases">
        <authorList>
            <person name="Meng X."/>
        </authorList>
    </citation>
    <scope>NUCLEOTIDE SEQUENCE [LARGE SCALE GENOMIC DNA]</scope>
    <source>
        <strain evidence="4">DSM 20732</strain>
    </source>
</reference>
<keyword evidence="4" id="KW-1185">Reference proteome</keyword>
<feature type="compositionally biased region" description="Polar residues" evidence="1">
    <location>
        <begin position="31"/>
        <end position="45"/>
    </location>
</feature>
<feature type="chain" id="PRO_5038555465" description="Septum formation-related domain-containing protein" evidence="2">
    <location>
        <begin position="20"/>
        <end position="407"/>
    </location>
</feature>
<organism evidence="3 4">
    <name type="scientific">Buchananella hordeovulneris</name>
    <dbReference type="NCBI Taxonomy" id="52770"/>
    <lineage>
        <taxon>Bacteria</taxon>
        <taxon>Bacillati</taxon>
        <taxon>Actinomycetota</taxon>
        <taxon>Actinomycetes</taxon>
        <taxon>Actinomycetales</taxon>
        <taxon>Actinomycetaceae</taxon>
        <taxon>Buchananella</taxon>
    </lineage>
</organism>
<evidence type="ECO:0000256" key="2">
    <source>
        <dbReference type="SAM" id="SignalP"/>
    </source>
</evidence>
<dbReference type="AlphaFoldDB" id="A0A1Q5PTF8"/>
<dbReference type="Proteomes" id="UP000185612">
    <property type="component" value="Unassembled WGS sequence"/>
</dbReference>
<dbReference type="InParanoid" id="A0A1Q5PTF8"/>
<dbReference type="PROSITE" id="PS51257">
    <property type="entry name" value="PROKAR_LIPOPROTEIN"/>
    <property type="match status" value="1"/>
</dbReference>
<dbReference type="EMBL" id="MQVS01000014">
    <property type="protein sequence ID" value="OKL50858.1"/>
    <property type="molecule type" value="Genomic_DNA"/>
</dbReference>
<evidence type="ECO:0000313" key="3">
    <source>
        <dbReference type="EMBL" id="OKL50858.1"/>
    </source>
</evidence>
<proteinExistence type="predicted"/>
<keyword evidence="2" id="KW-0732">Signal</keyword>
<evidence type="ECO:0008006" key="5">
    <source>
        <dbReference type="Google" id="ProtNLM"/>
    </source>
</evidence>
<dbReference type="RefSeq" id="WP_073826181.1">
    <property type="nucleotide sequence ID" value="NZ_MQVS01000014.1"/>
</dbReference>
<dbReference type="STRING" id="52770.BSZ40_10520"/>
<name>A0A1Q5PTF8_9ACTO</name>
<sequence>MRKLVAWAAAAGLALTLSACDEKMGFAPAGQTPTTDSATGVSGQEASGGDAPLLAEEVSVPDAKQDHEGDAPLLAEVESVPGVEEHFPNLTQYFEVPLAADWRAGLTCGQALSDPTGKLLREHTGRIVKETGLNGDDVFEQVRGYCATVGQGSDDVSLALFLANGYALDPHGQVPITPDNVAQVGCRSFIDLPAAEKDGLFAMLRPAYGSEAEFAEYRSHAEDMCSVFPTNGILIGLLTPKEPGVDPGTQIMQRFPQLEPYFKYPVPANWRAGLTCQQVLADETGTVLWDAAPKLASQLDYTPQSIADAIKGYCHVLGQPGDDVSLAVHLSLSYSLWPQSAAEVTQSNVGQVGCETFSKFTAAERDGLFALLRPTFASEDEARGFRVQVEELCAAYPTNAILLGLLR</sequence>
<feature type="region of interest" description="Disordered" evidence="1">
    <location>
        <begin position="28"/>
        <end position="49"/>
    </location>
</feature>